<sequence>MIKVKLEKFEGPLSLLLKLIEQEKLDVTEVSLSKVADQFIEYINNLASIDPEETADFLVVAARLLLIKSKALLPYLYPEEAEEIEEFEHQLKMYQEFLAASQKIQAMIGTKHFMFARPFNRKIVIVKENNFSPPKDLKANVLANVFAEIIGKVKPIEQKLTEQTLEHKINIEDKILSIQNNLLNRIKMNFSSILSDAKNKTEMIVSFLAMLELVRMRDIDAVQGEMFGEIEISKL</sequence>
<comment type="caution">
    <text evidence="2">The sequence shown here is derived from an EMBL/GenBank/DDBJ whole genome shotgun (WGS) entry which is preliminary data.</text>
</comment>
<dbReference type="EMBL" id="LBXO01000057">
    <property type="protein sequence ID" value="KKR31539.1"/>
    <property type="molecule type" value="Genomic_DNA"/>
</dbReference>
<dbReference type="Gene3D" id="1.10.10.580">
    <property type="entry name" value="Structural maintenance of chromosome 1. Chain E"/>
    <property type="match status" value="1"/>
</dbReference>
<evidence type="ECO:0000256" key="1">
    <source>
        <dbReference type="ARBA" id="ARBA00044777"/>
    </source>
</evidence>
<dbReference type="PANTHER" id="PTHR33969">
    <property type="entry name" value="SEGREGATION AND CONDENSATION PROTEIN A"/>
    <property type="match status" value="1"/>
</dbReference>
<name>A0A0G0PTN6_9BACT</name>
<proteinExistence type="predicted"/>
<dbReference type="Gene3D" id="6.10.250.2410">
    <property type="match status" value="1"/>
</dbReference>
<dbReference type="Proteomes" id="UP000034137">
    <property type="component" value="Unassembled WGS sequence"/>
</dbReference>
<dbReference type="PANTHER" id="PTHR33969:SF2">
    <property type="entry name" value="SEGREGATION AND CONDENSATION PROTEIN A"/>
    <property type="match status" value="1"/>
</dbReference>
<reference evidence="2 3" key="1">
    <citation type="journal article" date="2015" name="Nature">
        <title>rRNA introns, odd ribosomes, and small enigmatic genomes across a large radiation of phyla.</title>
        <authorList>
            <person name="Brown C.T."/>
            <person name="Hug L.A."/>
            <person name="Thomas B.C."/>
            <person name="Sharon I."/>
            <person name="Castelle C.J."/>
            <person name="Singh A."/>
            <person name="Wilkins M.J."/>
            <person name="Williams K.H."/>
            <person name="Banfield J.F."/>
        </authorList>
    </citation>
    <scope>NUCLEOTIDE SEQUENCE [LARGE SCALE GENOMIC DNA]</scope>
</reference>
<evidence type="ECO:0000313" key="2">
    <source>
        <dbReference type="EMBL" id="KKR31539.1"/>
    </source>
</evidence>
<dbReference type="InterPro" id="IPR003768">
    <property type="entry name" value="ScpA"/>
</dbReference>
<gene>
    <name evidence="2" type="ORF">UT64_C0057G0009</name>
</gene>
<protein>
    <recommendedName>
        <fullName evidence="1">Segregation and condensation protein A</fullName>
    </recommendedName>
</protein>
<evidence type="ECO:0000313" key="3">
    <source>
        <dbReference type="Proteomes" id="UP000034137"/>
    </source>
</evidence>
<dbReference type="AlphaFoldDB" id="A0A0G0PTN6"/>
<accession>A0A0G0PTN6</accession>
<dbReference type="InterPro" id="IPR023093">
    <property type="entry name" value="ScpA-like_C"/>
</dbReference>
<organism evidence="2 3">
    <name type="scientific">Candidatus Falkowbacteria bacterium GW2011_GWF2_39_8</name>
    <dbReference type="NCBI Taxonomy" id="1618642"/>
    <lineage>
        <taxon>Bacteria</taxon>
        <taxon>Candidatus Falkowiibacteriota</taxon>
    </lineage>
</organism>
<dbReference type="Pfam" id="PF02616">
    <property type="entry name" value="SMC_ScpA"/>
    <property type="match status" value="1"/>
</dbReference>